<organism evidence="1 2">
    <name type="scientific">Pontiella desulfatans</name>
    <dbReference type="NCBI Taxonomy" id="2750659"/>
    <lineage>
        <taxon>Bacteria</taxon>
        <taxon>Pseudomonadati</taxon>
        <taxon>Kiritimatiellota</taxon>
        <taxon>Kiritimatiellia</taxon>
        <taxon>Kiritimatiellales</taxon>
        <taxon>Pontiellaceae</taxon>
        <taxon>Pontiella</taxon>
    </lineage>
</organism>
<sequence length="351" mass="40250">MSKEFENTLLIGSVFQGIQTSAHQINEDLNSLLNERTIHGYDLVVCALGEKFCTYYDLESLAKEYGADDYWAHYIDHVDDHGAAIEYLNKRGPDTVVKELLAEKESRDSVESTLPGDVEYWALHELQQLIAEMSTGIKLVFFFPNAPLHKAMSWLALDVAKADFPTNQRQSIDPDSGMCLMKYPWSEWCKDSKLSFQIPDIPIHSIRDVLLTPGEKDGRPEIGNWWGAIESSLNIEIDLRVVATSVLNHPRVIHLSTRSGGECILAPLPDPDDLPLVLEHLQYGRYMTGSSQKKAEIKKTHQEWFYEAFDAITVDPNYEGWSDRRIIEEVIMKQNEAKYVYETYNRYLKER</sequence>
<keyword evidence="2" id="KW-1185">Reference proteome</keyword>
<dbReference type="Proteomes" id="UP000366872">
    <property type="component" value="Unassembled WGS sequence"/>
</dbReference>
<protein>
    <submittedName>
        <fullName evidence="1">Uncharacterized protein</fullName>
    </submittedName>
</protein>
<dbReference type="AlphaFoldDB" id="A0A6C2UDP5"/>
<accession>A0A6C2UDP5</accession>
<evidence type="ECO:0000313" key="2">
    <source>
        <dbReference type="Proteomes" id="UP000366872"/>
    </source>
</evidence>
<evidence type="ECO:0000313" key="1">
    <source>
        <dbReference type="EMBL" id="VGO17667.1"/>
    </source>
</evidence>
<name>A0A6C2UDP5_PONDE</name>
<dbReference type="RefSeq" id="WP_136083154.1">
    <property type="nucleotide sequence ID" value="NZ_CAAHFG010000005.1"/>
</dbReference>
<gene>
    <name evidence="1" type="ORF">PDESU_06269</name>
</gene>
<proteinExistence type="predicted"/>
<dbReference type="EMBL" id="CAAHFG010000005">
    <property type="protein sequence ID" value="VGO17667.1"/>
    <property type="molecule type" value="Genomic_DNA"/>
</dbReference>
<reference evidence="1 2" key="1">
    <citation type="submission" date="2019-04" db="EMBL/GenBank/DDBJ databases">
        <authorList>
            <person name="Van Vliet M D."/>
        </authorList>
    </citation>
    <scope>NUCLEOTIDE SEQUENCE [LARGE SCALE GENOMIC DNA]</scope>
    <source>
        <strain evidence="1 2">F1</strain>
    </source>
</reference>